<dbReference type="AlphaFoldDB" id="A0AAN6N585"/>
<feature type="compositionally biased region" description="Acidic residues" evidence="1">
    <location>
        <begin position="76"/>
        <end position="92"/>
    </location>
</feature>
<dbReference type="Proteomes" id="UP001303473">
    <property type="component" value="Unassembled WGS sequence"/>
</dbReference>
<keyword evidence="3" id="KW-1185">Reference proteome</keyword>
<evidence type="ECO:0000313" key="3">
    <source>
        <dbReference type="Proteomes" id="UP001303473"/>
    </source>
</evidence>
<organism evidence="2 3">
    <name type="scientific">Diplogelasinospora grovesii</name>
    <dbReference type="NCBI Taxonomy" id="303347"/>
    <lineage>
        <taxon>Eukaryota</taxon>
        <taxon>Fungi</taxon>
        <taxon>Dikarya</taxon>
        <taxon>Ascomycota</taxon>
        <taxon>Pezizomycotina</taxon>
        <taxon>Sordariomycetes</taxon>
        <taxon>Sordariomycetidae</taxon>
        <taxon>Sordariales</taxon>
        <taxon>Diplogelasinosporaceae</taxon>
        <taxon>Diplogelasinospora</taxon>
    </lineage>
</organism>
<name>A0AAN6N585_9PEZI</name>
<protein>
    <submittedName>
        <fullName evidence="2">Uncharacterized protein</fullName>
    </submittedName>
</protein>
<comment type="caution">
    <text evidence="2">The sequence shown here is derived from an EMBL/GenBank/DDBJ whole genome shotgun (WGS) entry which is preliminary data.</text>
</comment>
<accession>A0AAN6N585</accession>
<evidence type="ECO:0000313" key="2">
    <source>
        <dbReference type="EMBL" id="KAK3939406.1"/>
    </source>
</evidence>
<dbReference type="EMBL" id="MU853812">
    <property type="protein sequence ID" value="KAK3939406.1"/>
    <property type="molecule type" value="Genomic_DNA"/>
</dbReference>
<proteinExistence type="predicted"/>
<evidence type="ECO:0000256" key="1">
    <source>
        <dbReference type="SAM" id="MobiDB-lite"/>
    </source>
</evidence>
<sequence>MAQTSTPADEIPEAYATWISYQQAQASGSIVDGTDMDYVHVTAVANEAQHAIHGTNEGGGDDESGSDWHVSISGDSDSEDSGQETETEEGEVELLNKDIKDYLYEEESRYNQIRKVLRNCPNPPTGRRDGTSNTVQYQFLDVPGEPRPVLVYPANCIHCGWGLAIKGLYNPSYWFYSDKPIQPGEKRARMTPEEEAKMWKSRQAYVYACGHMICGWCVDTRIRIYTTDVDRRGQTRISKQWALNIPSCPSKAANHRAGVYRKCACDVLPFPAPLPGSDDTVRDVPPTRPESGRVQKGCRYHMDLWTKNYVCGVLESFLDPFSRRPPPMHTRYLQDDPDWPPTVPETMKEPLYKWLEQLNEVMKVRNKTGRWGGGFKLLPYPEAGAVKPQEEELEEELEKEMGCLAVVFTLDESMLNLAYSDT</sequence>
<reference evidence="3" key="1">
    <citation type="journal article" date="2023" name="Mol. Phylogenet. Evol.">
        <title>Genome-scale phylogeny and comparative genomics of the fungal order Sordariales.</title>
        <authorList>
            <person name="Hensen N."/>
            <person name="Bonometti L."/>
            <person name="Westerberg I."/>
            <person name="Brannstrom I.O."/>
            <person name="Guillou S."/>
            <person name="Cros-Aarteil S."/>
            <person name="Calhoun S."/>
            <person name="Haridas S."/>
            <person name="Kuo A."/>
            <person name="Mondo S."/>
            <person name="Pangilinan J."/>
            <person name="Riley R."/>
            <person name="LaButti K."/>
            <person name="Andreopoulos B."/>
            <person name="Lipzen A."/>
            <person name="Chen C."/>
            <person name="Yan M."/>
            <person name="Daum C."/>
            <person name="Ng V."/>
            <person name="Clum A."/>
            <person name="Steindorff A."/>
            <person name="Ohm R.A."/>
            <person name="Martin F."/>
            <person name="Silar P."/>
            <person name="Natvig D.O."/>
            <person name="Lalanne C."/>
            <person name="Gautier V."/>
            <person name="Ament-Velasquez S.L."/>
            <person name="Kruys A."/>
            <person name="Hutchinson M.I."/>
            <person name="Powell A.J."/>
            <person name="Barry K."/>
            <person name="Miller A.N."/>
            <person name="Grigoriev I.V."/>
            <person name="Debuchy R."/>
            <person name="Gladieux P."/>
            <person name="Hiltunen Thoren M."/>
            <person name="Johannesson H."/>
        </authorList>
    </citation>
    <scope>NUCLEOTIDE SEQUENCE [LARGE SCALE GENOMIC DNA]</scope>
    <source>
        <strain evidence="3">CBS 340.73</strain>
    </source>
</reference>
<gene>
    <name evidence="2" type="ORF">QBC46DRAFT_342624</name>
</gene>
<feature type="region of interest" description="Disordered" evidence="1">
    <location>
        <begin position="52"/>
        <end position="94"/>
    </location>
</feature>